<evidence type="ECO:0000256" key="4">
    <source>
        <dbReference type="ARBA" id="ARBA00023242"/>
    </source>
</evidence>
<organism evidence="8">
    <name type="scientific">Physcomitrium patens</name>
    <name type="common">Spreading-leaved earth moss</name>
    <name type="synonym">Physcomitrella patens</name>
    <dbReference type="NCBI Taxonomy" id="3218"/>
    <lineage>
        <taxon>Eukaryota</taxon>
        <taxon>Viridiplantae</taxon>
        <taxon>Streptophyta</taxon>
        <taxon>Embryophyta</taxon>
        <taxon>Bryophyta</taxon>
        <taxon>Bryophytina</taxon>
        <taxon>Bryopsida</taxon>
        <taxon>Funariidae</taxon>
        <taxon>Funariales</taxon>
        <taxon>Funariaceae</taxon>
        <taxon>Physcomitrium</taxon>
    </lineage>
</organism>
<dbReference type="Pfam" id="PF22922">
    <property type="entry name" value="GAF_NLP"/>
    <property type="match status" value="1"/>
</dbReference>
<dbReference type="EnsemblPlants" id="Pp3c9_14600V3.2">
    <property type="protein sequence ID" value="Pp3c9_14600V3.2"/>
    <property type="gene ID" value="Pp3c9_14600"/>
</dbReference>
<dbReference type="GO" id="GO:0003677">
    <property type="term" value="F:DNA binding"/>
    <property type="evidence" value="ECO:0007669"/>
    <property type="project" value="UniProtKB-KW"/>
</dbReference>
<feature type="compositionally biased region" description="Polar residues" evidence="5">
    <location>
        <begin position="1012"/>
        <end position="1039"/>
    </location>
</feature>
<dbReference type="RefSeq" id="XP_024384005.1">
    <property type="nucleotide sequence ID" value="XM_024528237.2"/>
</dbReference>
<dbReference type="Gramene" id="Pp3c9_14600V3.2">
    <property type="protein sequence ID" value="Pp3c9_14600V3.2"/>
    <property type="gene ID" value="Pp3c9_14600"/>
</dbReference>
<keyword evidence="1" id="KW-0805">Transcription regulation</keyword>
<evidence type="ECO:0000313" key="8">
    <source>
        <dbReference type="EMBL" id="PNR48225.1"/>
    </source>
</evidence>
<dbReference type="PROSITE" id="PS51745">
    <property type="entry name" value="PB1"/>
    <property type="match status" value="1"/>
</dbReference>
<name>A0A2K1K368_PHYPA</name>
<evidence type="ECO:0000259" key="6">
    <source>
        <dbReference type="PROSITE" id="PS51519"/>
    </source>
</evidence>
<dbReference type="STRING" id="3218.A0A2K1K368"/>
<feature type="domain" description="RWP-RK" evidence="6">
    <location>
        <begin position="685"/>
        <end position="773"/>
    </location>
</feature>
<dbReference type="SMART" id="SM00666">
    <property type="entry name" value="PB1"/>
    <property type="match status" value="1"/>
</dbReference>
<feature type="domain" description="PB1" evidence="7">
    <location>
        <begin position="1053"/>
        <end position="1135"/>
    </location>
</feature>
<protein>
    <recommendedName>
        <fullName evidence="11">NIN-like transcription factor</fullName>
    </recommendedName>
</protein>
<feature type="region of interest" description="Disordered" evidence="5">
    <location>
        <begin position="71"/>
        <end position="90"/>
    </location>
</feature>
<dbReference type="AlphaFoldDB" id="A0A2K1K368"/>
<feature type="region of interest" description="Disordered" evidence="5">
    <location>
        <begin position="990"/>
        <end position="1046"/>
    </location>
</feature>
<dbReference type="CDD" id="cd06407">
    <property type="entry name" value="PB1_NLP"/>
    <property type="match status" value="1"/>
</dbReference>
<evidence type="ECO:0000256" key="3">
    <source>
        <dbReference type="ARBA" id="ARBA00023163"/>
    </source>
</evidence>
<reference evidence="9" key="3">
    <citation type="submission" date="2020-12" db="UniProtKB">
        <authorList>
            <consortium name="EnsemblPlants"/>
        </authorList>
    </citation>
    <scope>IDENTIFICATION</scope>
</reference>
<dbReference type="GO" id="GO:0003700">
    <property type="term" value="F:DNA-binding transcription factor activity"/>
    <property type="evidence" value="ECO:0007669"/>
    <property type="project" value="InterPro"/>
</dbReference>
<dbReference type="InterPro" id="IPR045012">
    <property type="entry name" value="NLP"/>
</dbReference>
<keyword evidence="10" id="KW-1185">Reference proteome</keyword>
<dbReference type="EMBL" id="ABEU02000009">
    <property type="protein sequence ID" value="PNR48225.1"/>
    <property type="molecule type" value="Genomic_DNA"/>
</dbReference>
<evidence type="ECO:0000313" key="10">
    <source>
        <dbReference type="Proteomes" id="UP000006727"/>
    </source>
</evidence>
<dbReference type="Gene3D" id="3.10.20.90">
    <property type="entry name" value="Phosphatidylinositol 3-kinase Catalytic Subunit, Chain A, domain 1"/>
    <property type="match status" value="1"/>
</dbReference>
<feature type="region of interest" description="Disordered" evidence="5">
    <location>
        <begin position="652"/>
        <end position="674"/>
    </location>
</feature>
<dbReference type="EnsemblPlants" id="Pp3c9_14600V3.1">
    <property type="protein sequence ID" value="Pp3c9_14600V3.1"/>
    <property type="gene ID" value="Pp3c9_14600"/>
</dbReference>
<feature type="compositionally biased region" description="Low complexity" evidence="5">
    <location>
        <begin position="74"/>
        <end position="90"/>
    </location>
</feature>
<dbReference type="SUPFAM" id="SSF54277">
    <property type="entry name" value="CAD &amp; PB1 domains"/>
    <property type="match status" value="1"/>
</dbReference>
<feature type="compositionally biased region" description="Basic and acidic residues" evidence="5">
    <location>
        <begin position="173"/>
        <end position="189"/>
    </location>
</feature>
<evidence type="ECO:0000256" key="2">
    <source>
        <dbReference type="ARBA" id="ARBA00023125"/>
    </source>
</evidence>
<evidence type="ECO:0000313" key="9">
    <source>
        <dbReference type="EnsemblPlants" id="Pp3c9_14600V3.1"/>
    </source>
</evidence>
<proteinExistence type="predicted"/>
<dbReference type="PROSITE" id="PS51519">
    <property type="entry name" value="RWP_RK"/>
    <property type="match status" value="1"/>
</dbReference>
<dbReference type="KEGG" id="ppp:112286382"/>
<dbReference type="Pfam" id="PF02042">
    <property type="entry name" value="RWP-RK"/>
    <property type="match status" value="1"/>
</dbReference>
<feature type="region of interest" description="Disordered" evidence="5">
    <location>
        <begin position="592"/>
        <end position="630"/>
    </location>
</feature>
<evidence type="ECO:0008006" key="11">
    <source>
        <dbReference type="Google" id="ProtNLM"/>
    </source>
</evidence>
<feature type="region of interest" description="Disordered" evidence="5">
    <location>
        <begin position="164"/>
        <end position="190"/>
    </location>
</feature>
<dbReference type="PANTHER" id="PTHR32002">
    <property type="entry name" value="PROTEIN NLP8"/>
    <property type="match status" value="1"/>
</dbReference>
<keyword evidence="2" id="KW-0238">DNA-binding</keyword>
<sequence>MPPSKTEVAMGANSGEIGSKFVVDDSLLSDLMDLDPLSEQLGEESWMNGGSGSDNCDFNLTSYSVSSSENCYASISPSSPPTSHSSSIFSQTSEADLDALQLLQQVFDGSPSPFSPPLSPSPVGDGNITMLLADQNIITTSNAMEYTDPSEKCRIDTPFLAMPNEEEEDEAEEKSGLSEEEKVVEEGGTRKRTLARALSSSPVCLRDRLLQAVRYIGRFRMDVLVQIWMPQQTSSNPQKRILTTRDQPFILEQRNDKLLHFRNASESYEFAAEAGNSGLGLPGRVFVHQMPEWSPNVQIYNCQEYLRHLEAQRCDVRGSLALPVFEPTTLQCVAVIELVGCTEKIQFFSDVDIISRAVQAVHLSSVNSLETPVPERLSLGRHSVLNEIAEVLTAVCETHKLPLAQTWVPACRYGSMDIKVHQSGSKRMRSENGSFLSHSASSCPCNSEILRTGDGPCYMNDGRICGFRRACLEHSVETGQGVVGKAFETNQPSFDSDVKTHSKAEYPLAHYAKCFGLGAAVAIRLRSVRTGNDDFILEFFLPPTCVDSKEQQLLLNSLSITMQRTCRSLRTVTDKELEEERSRTGNGNVVVKIEAKEEPNDGGSVLYPQNPIGNQEGMLFTSSGDRDQDQATHYQIPQPSLLNQFSFQRNSNWQPSDSLHPGEPQHHASYIDPLGNHALGCSNTAQDAASQRRRLDRRRGTTEKTIGLSVLQQYFAGSLKDAAKSIGVCPTTLKRICRQHGISRWPSRKINKVSRSLKKLQGVIDSVQGADGALRINALTGDITTASMAVDASTDHIGSDGACAKSKWCVSWSTPALRNHELEEHKVRGDTLSVPEEEDRKKHDSCSPQSVLMSILSFPTAKSSRICQANKSRDGSPAEDGSPMIGHNSGGRTTRILSPRRNLTVGTGDAAVHDGITVHHNLPVARSQQGSPISGSYDDIVSSTSKAGSIKNELPESMTSSGCQTQAHNDANAHEAFEEVCIKKLNVEVPVSSSSHREDGDQERKVMGGSGTFNSDSPRFGSSTAQGTSDCSSPSSEGNPSLHKKTWPTHGDVVTIKVTHDDDTVRFKLACDKSYLDLRDEVNQRLKLTKVTFDLKYLDDDEEWMLLACDADLQECLDVMRASGRSAIKLMVRCNVSSRAGTTCVDDKSQS</sequence>
<evidence type="ECO:0000259" key="7">
    <source>
        <dbReference type="PROSITE" id="PS51745"/>
    </source>
</evidence>
<dbReference type="Proteomes" id="UP000006727">
    <property type="component" value="Chromosome 9"/>
</dbReference>
<feature type="region of interest" description="Disordered" evidence="5">
    <location>
        <begin position="827"/>
        <end position="848"/>
    </location>
</feature>
<dbReference type="InterPro" id="IPR055081">
    <property type="entry name" value="NLP1-9_GAF"/>
</dbReference>
<keyword evidence="4" id="KW-0539">Nucleus</keyword>
<reference evidence="8 10" key="1">
    <citation type="journal article" date="2008" name="Science">
        <title>The Physcomitrella genome reveals evolutionary insights into the conquest of land by plants.</title>
        <authorList>
            <person name="Rensing S."/>
            <person name="Lang D."/>
            <person name="Zimmer A."/>
            <person name="Terry A."/>
            <person name="Salamov A."/>
            <person name="Shapiro H."/>
            <person name="Nishiyama T."/>
            <person name="Perroud P.-F."/>
            <person name="Lindquist E."/>
            <person name="Kamisugi Y."/>
            <person name="Tanahashi T."/>
            <person name="Sakakibara K."/>
            <person name="Fujita T."/>
            <person name="Oishi K."/>
            <person name="Shin-I T."/>
            <person name="Kuroki Y."/>
            <person name="Toyoda A."/>
            <person name="Suzuki Y."/>
            <person name="Hashimoto A."/>
            <person name="Yamaguchi K."/>
            <person name="Sugano A."/>
            <person name="Kohara Y."/>
            <person name="Fujiyama A."/>
            <person name="Anterola A."/>
            <person name="Aoki S."/>
            <person name="Ashton N."/>
            <person name="Barbazuk W.B."/>
            <person name="Barker E."/>
            <person name="Bennetzen J."/>
            <person name="Bezanilla M."/>
            <person name="Blankenship R."/>
            <person name="Cho S.H."/>
            <person name="Dutcher S."/>
            <person name="Estelle M."/>
            <person name="Fawcett J.A."/>
            <person name="Gundlach H."/>
            <person name="Hanada K."/>
            <person name="Heyl A."/>
            <person name="Hicks K.A."/>
            <person name="Hugh J."/>
            <person name="Lohr M."/>
            <person name="Mayer K."/>
            <person name="Melkozernov A."/>
            <person name="Murata T."/>
            <person name="Nelson D."/>
            <person name="Pils B."/>
            <person name="Prigge M."/>
            <person name="Reiss B."/>
            <person name="Renner T."/>
            <person name="Rombauts S."/>
            <person name="Rushton P."/>
            <person name="Sanderfoot A."/>
            <person name="Schween G."/>
            <person name="Shiu S.-H."/>
            <person name="Stueber K."/>
            <person name="Theodoulou F.L."/>
            <person name="Tu H."/>
            <person name="Van de Peer Y."/>
            <person name="Verrier P.J."/>
            <person name="Waters E."/>
            <person name="Wood A."/>
            <person name="Yang L."/>
            <person name="Cove D."/>
            <person name="Cuming A."/>
            <person name="Hasebe M."/>
            <person name="Lucas S."/>
            <person name="Mishler D.B."/>
            <person name="Reski R."/>
            <person name="Grigoriev I."/>
            <person name="Quatrano R.S."/>
            <person name="Boore J.L."/>
        </authorList>
    </citation>
    <scope>NUCLEOTIDE SEQUENCE [LARGE SCALE GENOMIC DNA]</scope>
    <source>
        <strain evidence="9 10">cv. Gransden 2004</strain>
    </source>
</reference>
<dbReference type="FunCoup" id="A0A2K1K368">
    <property type="interactions" value="1454"/>
</dbReference>
<dbReference type="InterPro" id="IPR003035">
    <property type="entry name" value="RWP-RK_dom"/>
</dbReference>
<dbReference type="OrthoDB" id="6270329at2759"/>
<gene>
    <name evidence="9" type="primary">LOC112286382</name>
    <name evidence="8" type="ORF">PHYPA_012700</name>
</gene>
<feature type="compositionally biased region" description="Basic and acidic residues" evidence="5">
    <location>
        <begin position="995"/>
        <end position="1006"/>
    </location>
</feature>
<evidence type="ECO:0000256" key="5">
    <source>
        <dbReference type="SAM" id="MobiDB-lite"/>
    </source>
</evidence>
<dbReference type="PANTHER" id="PTHR32002:SF41">
    <property type="entry name" value="PROTEIN NLP8"/>
    <property type="match status" value="1"/>
</dbReference>
<dbReference type="GeneID" id="112286382"/>
<dbReference type="Gramene" id="Pp3c9_14600V3.1">
    <property type="protein sequence ID" value="Pp3c9_14600V3.1"/>
    <property type="gene ID" value="Pp3c9_14600"/>
</dbReference>
<accession>A0A2K1K368</accession>
<dbReference type="InterPro" id="IPR000270">
    <property type="entry name" value="PB1_dom"/>
</dbReference>
<dbReference type="InterPro" id="IPR034891">
    <property type="entry name" value="PB1_NLP"/>
</dbReference>
<dbReference type="InterPro" id="IPR053793">
    <property type="entry name" value="PB1-like"/>
</dbReference>
<dbReference type="PaxDb" id="3218-PP1S302_9V6.1"/>
<feature type="region of interest" description="Disordered" evidence="5">
    <location>
        <begin position="866"/>
        <end position="899"/>
    </location>
</feature>
<reference evidence="8 10" key="2">
    <citation type="journal article" date="2018" name="Plant J.">
        <title>The Physcomitrella patens chromosome-scale assembly reveals moss genome structure and evolution.</title>
        <authorList>
            <person name="Lang D."/>
            <person name="Ullrich K.K."/>
            <person name="Murat F."/>
            <person name="Fuchs J."/>
            <person name="Jenkins J."/>
            <person name="Haas F.B."/>
            <person name="Piednoel M."/>
            <person name="Gundlach H."/>
            <person name="Van Bel M."/>
            <person name="Meyberg R."/>
            <person name="Vives C."/>
            <person name="Morata J."/>
            <person name="Symeonidi A."/>
            <person name="Hiss M."/>
            <person name="Muchero W."/>
            <person name="Kamisugi Y."/>
            <person name="Saleh O."/>
            <person name="Blanc G."/>
            <person name="Decker E.L."/>
            <person name="van Gessel N."/>
            <person name="Grimwood J."/>
            <person name="Hayes R.D."/>
            <person name="Graham S.W."/>
            <person name="Gunter L.E."/>
            <person name="McDaniel S.F."/>
            <person name="Hoernstein S.N.W."/>
            <person name="Larsson A."/>
            <person name="Li F.W."/>
            <person name="Perroud P.F."/>
            <person name="Phillips J."/>
            <person name="Ranjan P."/>
            <person name="Rokshar D.S."/>
            <person name="Rothfels C.J."/>
            <person name="Schneider L."/>
            <person name="Shu S."/>
            <person name="Stevenson D.W."/>
            <person name="Thummler F."/>
            <person name="Tillich M."/>
            <person name="Villarreal Aguilar J.C."/>
            <person name="Widiez T."/>
            <person name="Wong G.K."/>
            <person name="Wymore A."/>
            <person name="Zhang Y."/>
            <person name="Zimmer A.D."/>
            <person name="Quatrano R.S."/>
            <person name="Mayer K.F.X."/>
            <person name="Goodstein D."/>
            <person name="Casacuberta J.M."/>
            <person name="Vandepoele K."/>
            <person name="Reski R."/>
            <person name="Cuming A.C."/>
            <person name="Tuskan G.A."/>
            <person name="Maumus F."/>
            <person name="Salse J."/>
            <person name="Schmutz J."/>
            <person name="Rensing S.A."/>
        </authorList>
    </citation>
    <scope>NUCLEOTIDE SEQUENCE [LARGE SCALE GENOMIC DNA]</scope>
    <source>
        <strain evidence="9 10">cv. Gransden 2004</strain>
    </source>
</reference>
<dbReference type="Pfam" id="PF00564">
    <property type="entry name" value="PB1"/>
    <property type="match status" value="1"/>
</dbReference>
<evidence type="ECO:0000256" key="1">
    <source>
        <dbReference type="ARBA" id="ARBA00023015"/>
    </source>
</evidence>
<keyword evidence="3" id="KW-0804">Transcription</keyword>